<reference evidence="1 2" key="1">
    <citation type="submission" date="2018-04" db="EMBL/GenBank/DDBJ databases">
        <authorList>
            <person name="Zhang X."/>
            <person name="Yuan J."/>
            <person name="Li F."/>
            <person name="Xiang J."/>
        </authorList>
    </citation>
    <scope>NUCLEOTIDE SEQUENCE [LARGE SCALE GENOMIC DNA]</scope>
    <source>
        <tissue evidence="1">Muscle</tissue>
    </source>
</reference>
<dbReference type="EMBL" id="QCYY01002336">
    <property type="protein sequence ID" value="ROT71160.1"/>
    <property type="molecule type" value="Genomic_DNA"/>
</dbReference>
<name>A0A423T3S7_PENVA</name>
<evidence type="ECO:0000313" key="1">
    <source>
        <dbReference type="EMBL" id="ROT71160.1"/>
    </source>
</evidence>
<reference evidence="1 2" key="2">
    <citation type="submission" date="2019-01" db="EMBL/GenBank/DDBJ databases">
        <title>The decoding of complex shrimp genome reveals the adaptation for benthos swimmer, frequently molting mechanism and breeding impact on genome.</title>
        <authorList>
            <person name="Sun Y."/>
            <person name="Gao Y."/>
            <person name="Yu Y."/>
        </authorList>
    </citation>
    <scope>NUCLEOTIDE SEQUENCE [LARGE SCALE GENOMIC DNA]</scope>
    <source>
        <tissue evidence="1">Muscle</tissue>
    </source>
</reference>
<evidence type="ECO:0008006" key="3">
    <source>
        <dbReference type="Google" id="ProtNLM"/>
    </source>
</evidence>
<sequence>MTMRKAPHRLEVNVSIGGYQINNLRYADDVVAIAGSMKELQELVDRFDFSFFRSFPTTAFPQDPFAPCLSSPHRARLRHVRARTLRLYPFSLPLLFSLHPSLLSPHPPPLFPPLLFSSCPPPPSASPFPLFSSLSHLPPTFLPFRFPSSSLSFSLLPSPSSASPLPSSSHLPLSSPPLLISLLPSLLSPLFLSLFSSPSYPLSPLLSFFPSPSYPLSPLFLLLFSSPSYLLSPLLSLFSSPSYPLPLLIYLIPSLLFLSSSPLPLPPTFSPLPLLLPSLSPLPLLLPLPPSSPPPTLSLLSPLPSSPSFLLPKDSLSKWLRSILRFRVTDLLGDAVVCFGIQTSRELPFPLSLLIYPSIHPSLPPYPSLAPTFCSSLIFLSVYSLFPFASSGCKGGTPRLSFSVRCSATGVRVPSRGPSRHGRPSTHFPSLSLSPLDSPTPAFHPGSETGCYFFFSSTPLKISCRLHDPAQQFLPGTRHHERISAVADTTSKNHLIRGQHL</sequence>
<accession>A0A423T3S7</accession>
<dbReference type="Proteomes" id="UP000283509">
    <property type="component" value="Unassembled WGS sequence"/>
</dbReference>
<evidence type="ECO:0000313" key="2">
    <source>
        <dbReference type="Proteomes" id="UP000283509"/>
    </source>
</evidence>
<proteinExistence type="predicted"/>
<protein>
    <recommendedName>
        <fullName evidence="3">Reverse transcriptase domain-containing protein</fullName>
    </recommendedName>
</protein>
<gene>
    <name evidence="1" type="ORF">C7M84_010547</name>
</gene>
<organism evidence="1 2">
    <name type="scientific">Penaeus vannamei</name>
    <name type="common">Whiteleg shrimp</name>
    <name type="synonym">Litopenaeus vannamei</name>
    <dbReference type="NCBI Taxonomy" id="6689"/>
    <lineage>
        <taxon>Eukaryota</taxon>
        <taxon>Metazoa</taxon>
        <taxon>Ecdysozoa</taxon>
        <taxon>Arthropoda</taxon>
        <taxon>Crustacea</taxon>
        <taxon>Multicrustacea</taxon>
        <taxon>Malacostraca</taxon>
        <taxon>Eumalacostraca</taxon>
        <taxon>Eucarida</taxon>
        <taxon>Decapoda</taxon>
        <taxon>Dendrobranchiata</taxon>
        <taxon>Penaeoidea</taxon>
        <taxon>Penaeidae</taxon>
        <taxon>Penaeus</taxon>
    </lineage>
</organism>
<comment type="caution">
    <text evidence="1">The sequence shown here is derived from an EMBL/GenBank/DDBJ whole genome shotgun (WGS) entry which is preliminary data.</text>
</comment>
<dbReference type="AlphaFoldDB" id="A0A423T3S7"/>
<keyword evidence="2" id="KW-1185">Reference proteome</keyword>